<gene>
    <name evidence="16" type="ORF">EVB01_00525</name>
</gene>
<dbReference type="EMBL" id="SHBN01000005">
    <property type="protein sequence ID" value="RZO12373.1"/>
    <property type="molecule type" value="Genomic_DNA"/>
</dbReference>
<protein>
    <recommendedName>
        <fullName evidence="7 14">Dihydroorotate dehydrogenase (quinone)</fullName>
        <ecNumber evidence="6 14">1.3.5.2</ecNumber>
    </recommendedName>
</protein>
<keyword evidence="8" id="KW-0285">Flavoprotein</keyword>
<dbReference type="InterPro" id="IPR001295">
    <property type="entry name" value="Dihydroorotate_DH_CS"/>
</dbReference>
<organism evidence="16 17">
    <name type="scientific">SAR86 cluster bacterium</name>
    <dbReference type="NCBI Taxonomy" id="2030880"/>
    <lineage>
        <taxon>Bacteria</taxon>
        <taxon>Pseudomonadati</taxon>
        <taxon>Pseudomonadota</taxon>
        <taxon>Gammaproteobacteria</taxon>
        <taxon>SAR86 cluster</taxon>
    </lineage>
</organism>
<name>A0A520LTP7_9GAMM</name>
<dbReference type="GO" id="GO:0005737">
    <property type="term" value="C:cytoplasm"/>
    <property type="evidence" value="ECO:0007669"/>
    <property type="project" value="InterPro"/>
</dbReference>
<evidence type="ECO:0000256" key="2">
    <source>
        <dbReference type="ARBA" id="ARBA00003125"/>
    </source>
</evidence>
<evidence type="ECO:0000313" key="16">
    <source>
        <dbReference type="EMBL" id="RZO12373.1"/>
    </source>
</evidence>
<dbReference type="NCBIfam" id="NF003652">
    <property type="entry name" value="PRK05286.2-5"/>
    <property type="match status" value="1"/>
</dbReference>
<keyword evidence="12" id="KW-0472">Membrane</keyword>
<dbReference type="InterPro" id="IPR013785">
    <property type="entry name" value="Aldolase_TIM"/>
</dbReference>
<accession>A0A520LTP7</accession>
<evidence type="ECO:0000256" key="13">
    <source>
        <dbReference type="ARBA" id="ARBA00048639"/>
    </source>
</evidence>
<evidence type="ECO:0000256" key="7">
    <source>
        <dbReference type="ARBA" id="ARBA00018366"/>
    </source>
</evidence>
<dbReference type="AlphaFoldDB" id="A0A520LTP7"/>
<dbReference type="Proteomes" id="UP000319023">
    <property type="component" value="Unassembled WGS sequence"/>
</dbReference>
<evidence type="ECO:0000256" key="4">
    <source>
        <dbReference type="ARBA" id="ARBA00005161"/>
    </source>
</evidence>
<dbReference type="InterPro" id="IPR005719">
    <property type="entry name" value="Dihydroorotate_DH_2"/>
</dbReference>
<reference evidence="16 17" key="1">
    <citation type="submission" date="2019-02" db="EMBL/GenBank/DDBJ databases">
        <title>Prokaryotic population dynamics and viral predation in marine succession experiment using metagenomics: the confinement effect.</title>
        <authorList>
            <person name="Haro-Moreno J.M."/>
            <person name="Rodriguez-Valera F."/>
            <person name="Lopez-Perez M."/>
        </authorList>
    </citation>
    <scope>NUCLEOTIDE SEQUENCE [LARGE SCALE GENOMIC DNA]</scope>
    <source>
        <strain evidence="16">MED-G168</strain>
    </source>
</reference>
<evidence type="ECO:0000256" key="3">
    <source>
        <dbReference type="ARBA" id="ARBA00004370"/>
    </source>
</evidence>
<dbReference type="PROSITE" id="PS00911">
    <property type="entry name" value="DHODEHASE_1"/>
    <property type="match status" value="1"/>
</dbReference>
<evidence type="ECO:0000259" key="15">
    <source>
        <dbReference type="Pfam" id="PF01180"/>
    </source>
</evidence>
<evidence type="ECO:0000256" key="10">
    <source>
        <dbReference type="ARBA" id="ARBA00022975"/>
    </source>
</evidence>
<dbReference type="NCBIfam" id="TIGR01036">
    <property type="entry name" value="pyrD_sub2"/>
    <property type="match status" value="1"/>
</dbReference>
<dbReference type="PANTHER" id="PTHR48109">
    <property type="entry name" value="DIHYDROOROTATE DEHYDROGENASE (QUINONE), MITOCHONDRIAL-RELATED"/>
    <property type="match status" value="1"/>
</dbReference>
<evidence type="ECO:0000256" key="12">
    <source>
        <dbReference type="ARBA" id="ARBA00023136"/>
    </source>
</evidence>
<dbReference type="CDD" id="cd04738">
    <property type="entry name" value="DHOD_2_like"/>
    <property type="match status" value="1"/>
</dbReference>
<dbReference type="UniPathway" id="UPA00070">
    <property type="reaction ID" value="UER00946"/>
</dbReference>
<evidence type="ECO:0000256" key="6">
    <source>
        <dbReference type="ARBA" id="ARBA00012791"/>
    </source>
</evidence>
<comment type="caution">
    <text evidence="16">The sequence shown here is derived from an EMBL/GenBank/DDBJ whole genome shotgun (WGS) entry which is preliminary data.</text>
</comment>
<dbReference type="GO" id="GO:0006207">
    <property type="term" value="P:'de novo' pyrimidine nucleobase biosynthetic process"/>
    <property type="evidence" value="ECO:0007669"/>
    <property type="project" value="UniProtKB-UniRule"/>
</dbReference>
<comment type="function">
    <text evidence="2">Catalyzes the conversion of dihydroorotate to orotate with quinone as electron acceptor.</text>
</comment>
<dbReference type="EC" id="1.3.5.2" evidence="6 14"/>
<dbReference type="Pfam" id="PF01180">
    <property type="entry name" value="DHO_dh"/>
    <property type="match status" value="1"/>
</dbReference>
<dbReference type="SUPFAM" id="SSF51395">
    <property type="entry name" value="FMN-linked oxidoreductases"/>
    <property type="match status" value="1"/>
</dbReference>
<dbReference type="InterPro" id="IPR012135">
    <property type="entry name" value="Dihydroorotate_DH_1_2"/>
</dbReference>
<dbReference type="Gene3D" id="3.20.20.70">
    <property type="entry name" value="Aldolase class I"/>
    <property type="match status" value="1"/>
</dbReference>
<comment type="cofactor">
    <cofactor evidence="1">
        <name>FMN</name>
        <dbReference type="ChEBI" id="CHEBI:58210"/>
    </cofactor>
</comment>
<evidence type="ECO:0000256" key="14">
    <source>
        <dbReference type="NCBIfam" id="TIGR01036"/>
    </source>
</evidence>
<dbReference type="GO" id="GO:0044205">
    <property type="term" value="P:'de novo' UMP biosynthetic process"/>
    <property type="evidence" value="ECO:0007669"/>
    <property type="project" value="UniProtKB-UniPathway"/>
</dbReference>
<dbReference type="PIRSF" id="PIRSF000164">
    <property type="entry name" value="DHO_oxidase"/>
    <property type="match status" value="1"/>
</dbReference>
<comment type="subcellular location">
    <subcellularLocation>
        <location evidence="3">Membrane</location>
    </subcellularLocation>
</comment>
<evidence type="ECO:0000256" key="5">
    <source>
        <dbReference type="ARBA" id="ARBA00005359"/>
    </source>
</evidence>
<comment type="pathway">
    <text evidence="4">Pyrimidine metabolism; UMP biosynthesis via de novo pathway; orotate from (S)-dihydroorotate (quinone route): step 1/1.</text>
</comment>
<keyword evidence="10" id="KW-0665">Pyrimidine biosynthesis</keyword>
<comment type="similarity">
    <text evidence="5">Belongs to the dihydroorotate dehydrogenase family. Type 2 subfamily.</text>
</comment>
<dbReference type="GO" id="GO:0005886">
    <property type="term" value="C:plasma membrane"/>
    <property type="evidence" value="ECO:0007669"/>
    <property type="project" value="TreeGrafter"/>
</dbReference>
<evidence type="ECO:0000313" key="17">
    <source>
        <dbReference type="Proteomes" id="UP000319023"/>
    </source>
</evidence>
<comment type="catalytic activity">
    <reaction evidence="13">
        <text>(S)-dihydroorotate + a quinone = orotate + a quinol</text>
        <dbReference type="Rhea" id="RHEA:30187"/>
        <dbReference type="ChEBI" id="CHEBI:24646"/>
        <dbReference type="ChEBI" id="CHEBI:30839"/>
        <dbReference type="ChEBI" id="CHEBI:30864"/>
        <dbReference type="ChEBI" id="CHEBI:132124"/>
        <dbReference type="EC" id="1.3.5.2"/>
    </reaction>
</comment>
<evidence type="ECO:0000256" key="8">
    <source>
        <dbReference type="ARBA" id="ARBA00022630"/>
    </source>
</evidence>
<dbReference type="GO" id="GO:0106430">
    <property type="term" value="F:dihydroorotate dehydrogenase (quinone) activity"/>
    <property type="evidence" value="ECO:0007669"/>
    <property type="project" value="UniProtKB-EC"/>
</dbReference>
<sequence>MRLALSFLRLLPPEISHFIALHALKILYKANLISLLFPHNNSSESFQFKGLTFKNRLGIAAGLDKNGDFLDSLGALGFGFIEVGTITPKPQPGNPKPRVFRFTDQEAIINRLGFNNKGVDYLVKRVKGREYNGVLGINIGANKDSIGQKRVDDYIECFQKVSAYADYITVNISSPNTPGLRSLHSRENFLPLFKAISHVRETENFLNPIFIKLSPDEHIDVISEITKAIKEFNFDGVITSNTTIDKSNLIFESKADLSGGLSGKPLLEKSNELLSLVHLREPELLKIGVGGVHNKESFDMKFEKGASLVQIYTSFIYHGPKIIKKLLN</sequence>
<proteinExistence type="inferred from homology"/>
<dbReference type="PANTHER" id="PTHR48109:SF4">
    <property type="entry name" value="DIHYDROOROTATE DEHYDROGENASE (QUINONE), MITOCHONDRIAL"/>
    <property type="match status" value="1"/>
</dbReference>
<feature type="domain" description="Dihydroorotate dehydrogenase catalytic" evidence="15">
    <location>
        <begin position="47"/>
        <end position="326"/>
    </location>
</feature>
<evidence type="ECO:0000256" key="11">
    <source>
        <dbReference type="ARBA" id="ARBA00023002"/>
    </source>
</evidence>
<keyword evidence="11 16" id="KW-0560">Oxidoreductase</keyword>
<keyword evidence="9" id="KW-0288">FMN</keyword>
<evidence type="ECO:0000256" key="1">
    <source>
        <dbReference type="ARBA" id="ARBA00001917"/>
    </source>
</evidence>
<dbReference type="InterPro" id="IPR005720">
    <property type="entry name" value="Dihydroorotate_DH_cat"/>
</dbReference>
<dbReference type="InterPro" id="IPR050074">
    <property type="entry name" value="DHO_dehydrogenase"/>
</dbReference>
<evidence type="ECO:0000256" key="9">
    <source>
        <dbReference type="ARBA" id="ARBA00022643"/>
    </source>
</evidence>